<evidence type="ECO:0000256" key="8">
    <source>
        <dbReference type="ARBA" id="ARBA00023049"/>
    </source>
</evidence>
<keyword evidence="2 10" id="KW-0645">Protease</keyword>
<comment type="similarity">
    <text evidence="10">Belongs to the peptidase M48 family.</text>
</comment>
<dbReference type="PANTHER" id="PTHR43221:SF3">
    <property type="entry name" value="SLL1280 PROTEIN"/>
    <property type="match status" value="1"/>
</dbReference>
<dbReference type="Gene3D" id="3.30.2010.10">
    <property type="entry name" value="Metalloproteases ('zincins'), catalytic domain"/>
    <property type="match status" value="1"/>
</dbReference>
<protein>
    <submittedName>
        <fullName evidence="12">Zn-dependent protease with chaperone function</fullName>
    </submittedName>
</protein>
<dbReference type="RefSeq" id="WP_091296593.1">
    <property type="nucleotide sequence ID" value="NZ_FNON01000009.1"/>
</dbReference>
<evidence type="ECO:0000256" key="5">
    <source>
        <dbReference type="ARBA" id="ARBA00022801"/>
    </source>
</evidence>
<dbReference type="AlphaFoldDB" id="A0A1H3QCT3"/>
<name>A0A1H3QCT3_9PSEU</name>
<sequence>MPEDIEVSRSNAVRFPGISPRAYEHPVDRGALATLRAVPGFAQVVKTISGFYSERGERLMALASAIRVGPTQYPELDRLRHECAETLDISPVPNVFVERNPAVNAMAIGMDEPFIVITTGALEVMDTESLRFVIGHEMGHVLSGHAVYRTILIRLISLQMSMSWTPVSALGMRAIIAALREWFRKAELSCDRAGLLCSQDPAAVLRAQILVAGGIDPAQVDIPAFLQQAQEYASVDDIRDSYLKLRYVEGMSHPLAVVRAAQLQKWAASEEYRAILAGDYARRDDDTPTSTWTDDIKSAAKSYKDSWSESTDPLTKVFSDVGEAVSGAATKVWSKFGNNGGTNGGSQEPPASS</sequence>
<dbReference type="GO" id="GO:0006508">
    <property type="term" value="P:proteolysis"/>
    <property type="evidence" value="ECO:0007669"/>
    <property type="project" value="UniProtKB-KW"/>
</dbReference>
<dbReference type="InterPro" id="IPR050083">
    <property type="entry name" value="HtpX_protease"/>
</dbReference>
<evidence type="ECO:0000256" key="1">
    <source>
        <dbReference type="ARBA" id="ARBA00022475"/>
    </source>
</evidence>
<keyword evidence="3" id="KW-0812">Transmembrane</keyword>
<evidence type="ECO:0000256" key="2">
    <source>
        <dbReference type="ARBA" id="ARBA00022670"/>
    </source>
</evidence>
<dbReference type="Proteomes" id="UP000199515">
    <property type="component" value="Unassembled WGS sequence"/>
</dbReference>
<evidence type="ECO:0000313" key="12">
    <source>
        <dbReference type="EMBL" id="SDZ11196.1"/>
    </source>
</evidence>
<dbReference type="EMBL" id="FNON01000009">
    <property type="protein sequence ID" value="SDZ11196.1"/>
    <property type="molecule type" value="Genomic_DNA"/>
</dbReference>
<dbReference type="PANTHER" id="PTHR43221">
    <property type="entry name" value="PROTEASE HTPX"/>
    <property type="match status" value="1"/>
</dbReference>
<keyword evidence="4" id="KW-0479">Metal-binding</keyword>
<evidence type="ECO:0000259" key="11">
    <source>
        <dbReference type="Pfam" id="PF01435"/>
    </source>
</evidence>
<gene>
    <name evidence="12" type="ORF">SAMN05421504_109253</name>
</gene>
<dbReference type="GO" id="GO:0046872">
    <property type="term" value="F:metal ion binding"/>
    <property type="evidence" value="ECO:0007669"/>
    <property type="project" value="UniProtKB-KW"/>
</dbReference>
<dbReference type="Pfam" id="PF01435">
    <property type="entry name" value="Peptidase_M48"/>
    <property type="match status" value="1"/>
</dbReference>
<dbReference type="STRING" id="589385.SAMN05421504_109253"/>
<evidence type="ECO:0000256" key="7">
    <source>
        <dbReference type="ARBA" id="ARBA00022989"/>
    </source>
</evidence>
<reference evidence="12 13" key="1">
    <citation type="submission" date="2016-10" db="EMBL/GenBank/DDBJ databases">
        <authorList>
            <person name="de Groot N.N."/>
        </authorList>
    </citation>
    <scope>NUCLEOTIDE SEQUENCE [LARGE SCALE GENOMIC DNA]</scope>
    <source>
        <strain evidence="12 13">CPCC 202699</strain>
    </source>
</reference>
<keyword evidence="6 10" id="KW-0862">Zinc</keyword>
<keyword evidence="8 10" id="KW-0482">Metalloprotease</keyword>
<dbReference type="CDD" id="cd07325">
    <property type="entry name" value="M48_Ste24p_like"/>
    <property type="match status" value="1"/>
</dbReference>
<feature type="domain" description="Peptidase M48" evidence="11">
    <location>
        <begin position="72"/>
        <end position="266"/>
    </location>
</feature>
<proteinExistence type="inferred from homology"/>
<accession>A0A1H3QCT3</accession>
<organism evidence="12 13">
    <name type="scientific">Amycolatopsis xylanica</name>
    <dbReference type="NCBI Taxonomy" id="589385"/>
    <lineage>
        <taxon>Bacteria</taxon>
        <taxon>Bacillati</taxon>
        <taxon>Actinomycetota</taxon>
        <taxon>Actinomycetes</taxon>
        <taxon>Pseudonocardiales</taxon>
        <taxon>Pseudonocardiaceae</taxon>
        <taxon>Amycolatopsis</taxon>
    </lineage>
</organism>
<dbReference type="GO" id="GO:0004222">
    <property type="term" value="F:metalloendopeptidase activity"/>
    <property type="evidence" value="ECO:0007669"/>
    <property type="project" value="InterPro"/>
</dbReference>
<evidence type="ECO:0000256" key="9">
    <source>
        <dbReference type="ARBA" id="ARBA00023136"/>
    </source>
</evidence>
<evidence type="ECO:0000256" key="10">
    <source>
        <dbReference type="RuleBase" id="RU003983"/>
    </source>
</evidence>
<keyword evidence="13" id="KW-1185">Reference proteome</keyword>
<evidence type="ECO:0000256" key="6">
    <source>
        <dbReference type="ARBA" id="ARBA00022833"/>
    </source>
</evidence>
<keyword evidence="1" id="KW-1003">Cell membrane</keyword>
<dbReference type="OrthoDB" id="9810445at2"/>
<evidence type="ECO:0000256" key="4">
    <source>
        <dbReference type="ARBA" id="ARBA00022723"/>
    </source>
</evidence>
<evidence type="ECO:0000313" key="13">
    <source>
        <dbReference type="Proteomes" id="UP000199515"/>
    </source>
</evidence>
<keyword evidence="5 10" id="KW-0378">Hydrolase</keyword>
<keyword evidence="7" id="KW-1133">Transmembrane helix</keyword>
<evidence type="ECO:0000256" key="3">
    <source>
        <dbReference type="ARBA" id="ARBA00022692"/>
    </source>
</evidence>
<comment type="cofactor">
    <cofactor evidence="10">
        <name>Zn(2+)</name>
        <dbReference type="ChEBI" id="CHEBI:29105"/>
    </cofactor>
    <text evidence="10">Binds 1 zinc ion per subunit.</text>
</comment>
<dbReference type="InterPro" id="IPR001915">
    <property type="entry name" value="Peptidase_M48"/>
</dbReference>
<keyword evidence="9" id="KW-0472">Membrane</keyword>